<accession>A0A179BQM5</accession>
<name>A0A179BQM5_RHILE</name>
<evidence type="ECO:0000313" key="2">
    <source>
        <dbReference type="EMBL" id="OAP94028.1"/>
    </source>
</evidence>
<dbReference type="EMBL" id="LWBS01000220">
    <property type="protein sequence ID" value="OAP94028.1"/>
    <property type="molecule type" value="Genomic_DNA"/>
</dbReference>
<organism evidence="2">
    <name type="scientific">Rhizobium leguminosarum</name>
    <dbReference type="NCBI Taxonomy" id="384"/>
    <lineage>
        <taxon>Bacteria</taxon>
        <taxon>Pseudomonadati</taxon>
        <taxon>Pseudomonadota</taxon>
        <taxon>Alphaproteobacteria</taxon>
        <taxon>Hyphomicrobiales</taxon>
        <taxon>Rhizobiaceae</taxon>
        <taxon>Rhizobium/Agrobacterium group</taxon>
        <taxon>Rhizobium</taxon>
    </lineage>
</organism>
<gene>
    <name evidence="2" type="ORF">A4U53_02105</name>
</gene>
<feature type="region of interest" description="Disordered" evidence="1">
    <location>
        <begin position="87"/>
        <end position="111"/>
    </location>
</feature>
<protein>
    <submittedName>
        <fullName evidence="2">Uncharacterized protein</fullName>
    </submittedName>
</protein>
<reference evidence="2" key="1">
    <citation type="submission" date="2016-04" db="EMBL/GenBank/DDBJ databases">
        <title>Fast-growing isolate from the root nodules of Vavilovia formosa.</title>
        <authorList>
            <person name="Kimeklis A."/>
            <person name="Safronova V."/>
            <person name="Belimov A."/>
            <person name="Andronov E."/>
        </authorList>
    </citation>
    <scope>NUCLEOTIDE SEQUENCE [LARGE SCALE GENOMIC DNA]</scope>
    <source>
        <strain evidence="2">Vaf-46</strain>
    </source>
</reference>
<evidence type="ECO:0000256" key="1">
    <source>
        <dbReference type="SAM" id="MobiDB-lite"/>
    </source>
</evidence>
<proteinExistence type="predicted"/>
<dbReference type="AlphaFoldDB" id="A0A179BQM5"/>
<sequence>MDGEVWFNGEFAAWERRQDPRINVAIGQWSSYFNPTEKLKGIRLDIAESAVRSEDGALRLQGCRSLQDLHHFQARYADTMMLDEQLHEGSLSGGDRRRIRPSRNRSGYCIP</sequence>
<comment type="caution">
    <text evidence="2">The sequence shown here is derived from an EMBL/GenBank/DDBJ whole genome shotgun (WGS) entry which is preliminary data.</text>
</comment>